<accession>A0A6B1DTB0</accession>
<proteinExistence type="predicted"/>
<name>A0A6B1DTB0_9CHLR</name>
<evidence type="ECO:0000313" key="2">
    <source>
        <dbReference type="EMBL" id="MYD90498.1"/>
    </source>
</evidence>
<comment type="caution">
    <text evidence="2">The sequence shown here is derived from an EMBL/GenBank/DDBJ whole genome shotgun (WGS) entry which is preliminary data.</text>
</comment>
<sequence length="96" mass="10725">MRRAGELYVDKTGQIQRLLDESARQVFVARPRRFGKSLMLSTIECMYQGHMPEVQTLGGDPIPDSQLPTVADRELFVGTSLVRLSKANNPPENVVP</sequence>
<organism evidence="2">
    <name type="scientific">Caldilineaceae bacterium SB0662_bin_9</name>
    <dbReference type="NCBI Taxonomy" id="2605258"/>
    <lineage>
        <taxon>Bacteria</taxon>
        <taxon>Bacillati</taxon>
        <taxon>Chloroflexota</taxon>
        <taxon>Caldilineae</taxon>
        <taxon>Caldilineales</taxon>
        <taxon>Caldilineaceae</taxon>
    </lineage>
</organism>
<reference evidence="2" key="1">
    <citation type="submission" date="2019-09" db="EMBL/GenBank/DDBJ databases">
        <title>Characterisation of the sponge microbiome using genome-centric metagenomics.</title>
        <authorList>
            <person name="Engelberts J.P."/>
            <person name="Robbins S.J."/>
            <person name="De Goeij J.M."/>
            <person name="Aranda M."/>
            <person name="Bell S.C."/>
            <person name="Webster N.S."/>
        </authorList>
    </citation>
    <scope>NUCLEOTIDE SEQUENCE</scope>
    <source>
        <strain evidence="2">SB0662_bin_9</strain>
    </source>
</reference>
<dbReference type="AlphaFoldDB" id="A0A6B1DTB0"/>
<evidence type="ECO:0000259" key="1">
    <source>
        <dbReference type="Pfam" id="PF09820"/>
    </source>
</evidence>
<dbReference type="Pfam" id="PF09820">
    <property type="entry name" value="AAA-ATPase_like"/>
    <property type="match status" value="1"/>
</dbReference>
<protein>
    <submittedName>
        <fullName evidence="2">AAA family ATPase</fullName>
    </submittedName>
</protein>
<gene>
    <name evidence="2" type="ORF">F4Y08_09220</name>
</gene>
<feature type="domain" description="AAA-ATPase-like" evidence="1">
    <location>
        <begin position="1"/>
        <end position="49"/>
    </location>
</feature>
<dbReference type="EMBL" id="VXPY01000063">
    <property type="protein sequence ID" value="MYD90498.1"/>
    <property type="molecule type" value="Genomic_DNA"/>
</dbReference>
<dbReference type="InterPro" id="IPR018631">
    <property type="entry name" value="AAA-ATPase-like_dom"/>
</dbReference>